<dbReference type="InterPro" id="IPR036397">
    <property type="entry name" value="RNaseH_sf"/>
</dbReference>
<reference evidence="3" key="1">
    <citation type="submission" date="2018-03" db="EMBL/GenBank/DDBJ databases">
        <authorList>
            <person name="Zecchin S."/>
        </authorList>
    </citation>
    <scope>NUCLEOTIDE SEQUENCE [LARGE SCALE GENOMIC DNA]</scope>
</reference>
<proteinExistence type="predicted"/>
<dbReference type="Pfam" id="PF13482">
    <property type="entry name" value="RNase_H_2"/>
    <property type="match status" value="1"/>
</dbReference>
<sequence length="260" mass="29995">MIKNTFCILDGIGEKLEKRLWRERILTWENFTGADELLGFSREKKDFLDDCLMQDAVQLGADNAVYFSRRIRRREHWRLFDFFKDSAVCLDIETNGLQPNSGGFVTVVGLYDGYDYKSLVRGENLSAESLQKELSRYKCLVTFYGSAFDVPFVLRSFSGVKFEMPHFDLCFAAKRLGMKGGLKKLEHELDIVRDESVHGLDGYDAVKLWEYAKKGSRDAMDTLIRYNREDTVNLMQIAAIFYERLRQSTGIEEYLSCGVA</sequence>
<dbReference type="InterPro" id="IPR038720">
    <property type="entry name" value="YprB_RNase_H-like_dom"/>
</dbReference>
<dbReference type="PANTHER" id="PTHR38462">
    <property type="entry name" value="EXONUCLEASE-LIKE PROTEIN"/>
    <property type="match status" value="1"/>
</dbReference>
<dbReference type="Proteomes" id="UP000245125">
    <property type="component" value="Unassembled WGS sequence"/>
</dbReference>
<dbReference type="InterPro" id="IPR012337">
    <property type="entry name" value="RNaseH-like_sf"/>
</dbReference>
<dbReference type="Gene3D" id="3.30.420.10">
    <property type="entry name" value="Ribonuclease H-like superfamily/Ribonuclease H"/>
    <property type="match status" value="1"/>
</dbReference>
<dbReference type="PANTHER" id="PTHR38462:SF1">
    <property type="entry name" value="YPRB RIBONUCLEASE H-LIKE DOMAIN-CONTAINING PROTEIN"/>
    <property type="match status" value="1"/>
</dbReference>
<evidence type="ECO:0000313" key="2">
    <source>
        <dbReference type="EMBL" id="SPQ00235.1"/>
    </source>
</evidence>
<dbReference type="AlphaFoldDB" id="A0A2U3QFV3"/>
<dbReference type="EMBL" id="OUUY01000064">
    <property type="protein sequence ID" value="SPQ00235.1"/>
    <property type="molecule type" value="Genomic_DNA"/>
</dbReference>
<evidence type="ECO:0000313" key="3">
    <source>
        <dbReference type="Proteomes" id="UP000245125"/>
    </source>
</evidence>
<protein>
    <recommendedName>
        <fullName evidence="1">YprB ribonuclease H-like domain-containing protein</fullName>
    </recommendedName>
</protein>
<dbReference type="GO" id="GO:0003676">
    <property type="term" value="F:nucleic acid binding"/>
    <property type="evidence" value="ECO:0007669"/>
    <property type="project" value="InterPro"/>
</dbReference>
<keyword evidence="3" id="KW-1185">Reference proteome</keyword>
<name>A0A2U3QFV3_9BACT</name>
<organism evidence="2 3">
    <name type="scientific">Candidatus Sulfobium mesophilum</name>
    <dbReference type="NCBI Taxonomy" id="2016548"/>
    <lineage>
        <taxon>Bacteria</taxon>
        <taxon>Pseudomonadati</taxon>
        <taxon>Nitrospirota</taxon>
        <taxon>Nitrospiria</taxon>
        <taxon>Nitrospirales</taxon>
        <taxon>Nitrospiraceae</taxon>
        <taxon>Candidatus Sulfobium</taxon>
    </lineage>
</organism>
<feature type="domain" description="YprB ribonuclease H-like" evidence="1">
    <location>
        <begin position="88"/>
        <end position="239"/>
    </location>
</feature>
<gene>
    <name evidence="2" type="ORF">NBG4_20041</name>
</gene>
<dbReference type="OrthoDB" id="9790530at2"/>
<accession>A0A2U3QFV3</accession>
<evidence type="ECO:0000259" key="1">
    <source>
        <dbReference type="Pfam" id="PF13482"/>
    </source>
</evidence>
<dbReference type="SUPFAM" id="SSF53098">
    <property type="entry name" value="Ribonuclease H-like"/>
    <property type="match status" value="1"/>
</dbReference>